<comment type="subcellular location">
    <subcellularLocation>
        <location evidence="1 3">Nucleus</location>
    </subcellularLocation>
</comment>
<accession>A0AAD8RI17</accession>
<feature type="region of interest" description="Disordered" evidence="4">
    <location>
        <begin position="81"/>
        <end position="101"/>
    </location>
</feature>
<organism evidence="5 6">
    <name type="scientific">Lolium multiflorum</name>
    <name type="common">Italian ryegrass</name>
    <name type="synonym">Lolium perenne subsp. multiflorum</name>
    <dbReference type="NCBI Taxonomy" id="4521"/>
    <lineage>
        <taxon>Eukaryota</taxon>
        <taxon>Viridiplantae</taxon>
        <taxon>Streptophyta</taxon>
        <taxon>Embryophyta</taxon>
        <taxon>Tracheophyta</taxon>
        <taxon>Spermatophyta</taxon>
        <taxon>Magnoliopsida</taxon>
        <taxon>Liliopsida</taxon>
        <taxon>Poales</taxon>
        <taxon>Poaceae</taxon>
        <taxon>BOP clade</taxon>
        <taxon>Pooideae</taxon>
        <taxon>Poodae</taxon>
        <taxon>Poeae</taxon>
        <taxon>Poeae Chloroplast Group 2 (Poeae type)</taxon>
        <taxon>Loliodinae</taxon>
        <taxon>Loliinae</taxon>
        <taxon>Lolium</taxon>
    </lineage>
</organism>
<dbReference type="InterPro" id="IPR039774">
    <property type="entry name" value="Sin3-like"/>
</dbReference>
<feature type="region of interest" description="Disordered" evidence="4">
    <location>
        <begin position="177"/>
        <end position="269"/>
    </location>
</feature>
<dbReference type="PROSITE" id="PS51477">
    <property type="entry name" value="PAH"/>
    <property type="match status" value="2"/>
</dbReference>
<keyword evidence="2 3" id="KW-0539">Nucleus</keyword>
<protein>
    <submittedName>
        <fullName evidence="5">Uncharacterized protein</fullName>
    </submittedName>
</protein>
<keyword evidence="6" id="KW-1185">Reference proteome</keyword>
<reference evidence="5" key="1">
    <citation type="submission" date="2023-07" db="EMBL/GenBank/DDBJ databases">
        <title>A chromosome-level genome assembly of Lolium multiflorum.</title>
        <authorList>
            <person name="Chen Y."/>
            <person name="Copetti D."/>
            <person name="Kolliker R."/>
            <person name="Studer B."/>
        </authorList>
    </citation>
    <scope>NUCLEOTIDE SEQUENCE</scope>
    <source>
        <strain evidence="5">02402/16</strain>
        <tissue evidence="5">Leaf</tissue>
    </source>
</reference>
<dbReference type="SUPFAM" id="SSF47762">
    <property type="entry name" value="PAH2 domain"/>
    <property type="match status" value="1"/>
</dbReference>
<dbReference type="PANTHER" id="PTHR12346">
    <property type="entry name" value="SIN3B-RELATED"/>
    <property type="match status" value="1"/>
</dbReference>
<dbReference type="InterPro" id="IPR003822">
    <property type="entry name" value="PAH"/>
</dbReference>
<dbReference type="PANTHER" id="PTHR12346:SF33">
    <property type="entry name" value="HISTONE DEACETYLASE INTERACTING DOMAIN-CONTAINING PROTEIN"/>
    <property type="match status" value="1"/>
</dbReference>
<name>A0AAD8RI17_LOLMU</name>
<dbReference type="EMBL" id="JAUUTY010000006">
    <property type="protein sequence ID" value="KAK1619994.1"/>
    <property type="molecule type" value="Genomic_DNA"/>
</dbReference>
<dbReference type="AlphaFoldDB" id="A0AAD8RI17"/>
<sequence length="413" mass="47145">MAQRPVTIPESDQITALSFLKLVRVQLASSSPAVYEEFLSLLLSFGVGTGPSPDAVKDRAYALLRGHPDLVRGLAVFLPGEDAPGPAREDPAPTRPRRERCPTPAVVDDVRRFLRQVKSRKPEAYDSLLELIFDAGHAKDLNQIYRRALEIFGHPRSYFLSEFVKYLPLPTELERASLPRRRATTEPRPEEHRAHAPKRKEPWPEEHRAHAPKRKEPWPEEHRAQAPKRKAAATVVAADCPGAAKRARSEDRRTTTTSRRANSPAVADAAAKTPFRESWEFETTYTKLVATVTRTEELLEQYEKPETAPPPRGRREFDELFPDPECLEVLREMYQDMFDRIRAALEDGARTELALKTVRRRLEMLEQLAVRRAMECRDPARVEGRMHKLAVDRVKVLLKRRAKKAARIRELAS</sequence>
<evidence type="ECO:0000256" key="2">
    <source>
        <dbReference type="ARBA" id="ARBA00023242"/>
    </source>
</evidence>
<dbReference type="Proteomes" id="UP001231189">
    <property type="component" value="Unassembled WGS sequence"/>
</dbReference>
<dbReference type="GO" id="GO:0000118">
    <property type="term" value="C:histone deacetylase complex"/>
    <property type="evidence" value="ECO:0007669"/>
    <property type="project" value="TreeGrafter"/>
</dbReference>
<evidence type="ECO:0000256" key="1">
    <source>
        <dbReference type="ARBA" id="ARBA00004123"/>
    </source>
</evidence>
<evidence type="ECO:0000256" key="3">
    <source>
        <dbReference type="PROSITE-ProRule" id="PRU00810"/>
    </source>
</evidence>
<dbReference type="GO" id="GO:0000122">
    <property type="term" value="P:negative regulation of transcription by RNA polymerase II"/>
    <property type="evidence" value="ECO:0007669"/>
    <property type="project" value="TreeGrafter"/>
</dbReference>
<dbReference type="GO" id="GO:0000785">
    <property type="term" value="C:chromatin"/>
    <property type="evidence" value="ECO:0007669"/>
    <property type="project" value="TreeGrafter"/>
</dbReference>
<feature type="compositionally biased region" description="Basic and acidic residues" evidence="4">
    <location>
        <begin position="177"/>
        <end position="224"/>
    </location>
</feature>
<evidence type="ECO:0000256" key="4">
    <source>
        <dbReference type="SAM" id="MobiDB-lite"/>
    </source>
</evidence>
<dbReference type="GO" id="GO:0003714">
    <property type="term" value="F:transcription corepressor activity"/>
    <property type="evidence" value="ECO:0007669"/>
    <property type="project" value="InterPro"/>
</dbReference>
<proteinExistence type="predicted"/>
<dbReference type="Gene3D" id="1.20.1160.11">
    <property type="entry name" value="Paired amphipathic helix"/>
    <property type="match status" value="1"/>
</dbReference>
<evidence type="ECO:0000313" key="5">
    <source>
        <dbReference type="EMBL" id="KAK1619994.1"/>
    </source>
</evidence>
<evidence type="ECO:0000313" key="6">
    <source>
        <dbReference type="Proteomes" id="UP001231189"/>
    </source>
</evidence>
<dbReference type="Pfam" id="PF02671">
    <property type="entry name" value="PAH"/>
    <property type="match status" value="1"/>
</dbReference>
<dbReference type="InterPro" id="IPR036600">
    <property type="entry name" value="PAH_sf"/>
</dbReference>
<comment type="caution">
    <text evidence="5">The sequence shown here is derived from an EMBL/GenBank/DDBJ whole genome shotgun (WGS) entry which is preliminary data.</text>
</comment>
<gene>
    <name evidence="5" type="ORF">QYE76_025511</name>
</gene>